<accession>A0A9P6J6Q3</accession>
<feature type="region of interest" description="Disordered" evidence="1">
    <location>
        <begin position="502"/>
        <end position="544"/>
    </location>
</feature>
<feature type="compositionally biased region" description="Acidic residues" evidence="1">
    <location>
        <begin position="596"/>
        <end position="613"/>
    </location>
</feature>
<reference evidence="2" key="1">
    <citation type="journal article" date="2020" name="Fungal Divers.">
        <title>Resolving the Mortierellaceae phylogeny through synthesis of multi-gene phylogenetics and phylogenomics.</title>
        <authorList>
            <person name="Vandepol N."/>
            <person name="Liber J."/>
            <person name="Desiro A."/>
            <person name="Na H."/>
            <person name="Kennedy M."/>
            <person name="Barry K."/>
            <person name="Grigoriev I.V."/>
            <person name="Miller A.N."/>
            <person name="O'Donnell K."/>
            <person name="Stajich J.E."/>
            <person name="Bonito G."/>
        </authorList>
    </citation>
    <scope>NUCLEOTIDE SEQUENCE</scope>
    <source>
        <strain evidence="2">MES-2147</strain>
    </source>
</reference>
<evidence type="ECO:0000313" key="2">
    <source>
        <dbReference type="EMBL" id="KAF9963829.1"/>
    </source>
</evidence>
<comment type="caution">
    <text evidence="2">The sequence shown here is derived from an EMBL/GenBank/DDBJ whole genome shotgun (WGS) entry which is preliminary data.</text>
</comment>
<feature type="compositionally biased region" description="Polar residues" evidence="1">
    <location>
        <begin position="447"/>
        <end position="460"/>
    </location>
</feature>
<feature type="region of interest" description="Disordered" evidence="1">
    <location>
        <begin position="389"/>
        <end position="433"/>
    </location>
</feature>
<feature type="region of interest" description="Disordered" evidence="1">
    <location>
        <begin position="46"/>
        <end position="192"/>
    </location>
</feature>
<feature type="region of interest" description="Disordered" evidence="1">
    <location>
        <begin position="447"/>
        <end position="467"/>
    </location>
</feature>
<feature type="compositionally biased region" description="Low complexity" evidence="1">
    <location>
        <begin position="221"/>
        <end position="251"/>
    </location>
</feature>
<gene>
    <name evidence="2" type="ORF">BGZ65_010471</name>
</gene>
<feature type="region of interest" description="Disordered" evidence="1">
    <location>
        <begin position="1"/>
        <end position="34"/>
    </location>
</feature>
<feature type="compositionally biased region" description="Low complexity" evidence="1">
    <location>
        <begin position="178"/>
        <end position="190"/>
    </location>
</feature>
<protein>
    <submittedName>
        <fullName evidence="2">Uncharacterized protein</fullName>
    </submittedName>
</protein>
<organism evidence="2 3">
    <name type="scientific">Modicella reniformis</name>
    <dbReference type="NCBI Taxonomy" id="1440133"/>
    <lineage>
        <taxon>Eukaryota</taxon>
        <taxon>Fungi</taxon>
        <taxon>Fungi incertae sedis</taxon>
        <taxon>Mucoromycota</taxon>
        <taxon>Mortierellomycotina</taxon>
        <taxon>Mortierellomycetes</taxon>
        <taxon>Mortierellales</taxon>
        <taxon>Mortierellaceae</taxon>
        <taxon>Modicella</taxon>
    </lineage>
</organism>
<feature type="region of interest" description="Disordered" evidence="1">
    <location>
        <begin position="208"/>
        <end position="312"/>
    </location>
</feature>
<feature type="compositionally biased region" description="Polar residues" evidence="1">
    <location>
        <begin position="8"/>
        <end position="20"/>
    </location>
</feature>
<evidence type="ECO:0000313" key="3">
    <source>
        <dbReference type="Proteomes" id="UP000749646"/>
    </source>
</evidence>
<dbReference type="EMBL" id="JAAAHW010006256">
    <property type="protein sequence ID" value="KAF9963829.1"/>
    <property type="molecule type" value="Genomic_DNA"/>
</dbReference>
<proteinExistence type="predicted"/>
<feature type="region of interest" description="Disordered" evidence="1">
    <location>
        <begin position="581"/>
        <end position="625"/>
    </location>
</feature>
<feature type="compositionally biased region" description="Low complexity" evidence="1">
    <location>
        <begin position="129"/>
        <end position="142"/>
    </location>
</feature>
<keyword evidence="3" id="KW-1185">Reference proteome</keyword>
<name>A0A9P6J6Q3_9FUNG</name>
<dbReference type="AlphaFoldDB" id="A0A9P6J6Q3"/>
<evidence type="ECO:0000256" key="1">
    <source>
        <dbReference type="SAM" id="MobiDB-lite"/>
    </source>
</evidence>
<feature type="region of interest" description="Disordered" evidence="1">
    <location>
        <begin position="342"/>
        <end position="361"/>
    </location>
</feature>
<dbReference type="OrthoDB" id="2439077at2759"/>
<feature type="compositionally biased region" description="Polar residues" evidence="1">
    <location>
        <begin position="296"/>
        <end position="308"/>
    </location>
</feature>
<sequence length="640" mass="69883">MAALADTLATTEQLQQLSQQGHDKRASQRGKRLFAGPSLSLASLHSSISQMSLSQERKSAQSATISAKSSPASYSQPPVGVGQKNNNSRDSKPALPQLQIPFKNSKDKNNGGYFGGIVDGYSHSDDDPTSPSTASPTSPFTTHDWVDFRTAQPPTPPVNISKPPGHLSNQMPRRVTPLRSSSSLFESTLSAENSSPILAASAKFSAFVQSKSDKDSQESFSLTGSSAPSSVSSSISSGHSSPSSSLAPSPTMRAYSKKPVPEPPSAPSSQLFDSAPKELQDTNSEPPVKDSARHLPQTQHRNNSNSHLPLQPNAFPSVVMEAMRRNRASSVAGTSTSSIAINPYAGNPSMRERSNSTQSYHSNLSLASKDRYSIQQHYPGREDQFHSYLHQQQRQHLFDPHQRHSGMRPRSYLTPRPSVEQAPSPIASQGLSPSEMLFRRFDDQSRILSQSPLSTSPESTGSGGMKSAMVRNHPLGRARAKNVNDQRKVIFGDTITIVTVERTETPPPPPADKKKKKKKKGVFGMGSSKAGPHPDPEYDSDYYNGPYTAEPAEVVVSQAPWIGNPNYDEEKQNSKFYYDDDYEEEGEAYSHGIPEDGGEYEGEYEGEDEDEYEHEVSGSPSKKKGGIFKFKRAVNRLLRN</sequence>
<feature type="compositionally biased region" description="Polar residues" evidence="1">
    <location>
        <begin position="60"/>
        <end position="76"/>
    </location>
</feature>
<dbReference type="Proteomes" id="UP000749646">
    <property type="component" value="Unassembled WGS sequence"/>
</dbReference>